<keyword evidence="2" id="KW-0808">Transferase</keyword>
<dbReference type="GO" id="GO:0032259">
    <property type="term" value="P:methylation"/>
    <property type="evidence" value="ECO:0007669"/>
    <property type="project" value="UniProtKB-KW"/>
</dbReference>
<dbReference type="InterPro" id="IPR012967">
    <property type="entry name" value="COMT_dimerisation"/>
</dbReference>
<name>A0ABY9QMA9_9PSED</name>
<dbReference type="Proteomes" id="UP001183127">
    <property type="component" value="Chromosome"/>
</dbReference>
<dbReference type="PANTHER" id="PTHR43712">
    <property type="entry name" value="PUTATIVE (AFU_ORTHOLOGUE AFUA_4G14580)-RELATED"/>
    <property type="match status" value="1"/>
</dbReference>
<dbReference type="InterPro" id="IPR029063">
    <property type="entry name" value="SAM-dependent_MTases_sf"/>
</dbReference>
<evidence type="ECO:0000256" key="3">
    <source>
        <dbReference type="ARBA" id="ARBA00022691"/>
    </source>
</evidence>
<keyword evidence="3" id="KW-0949">S-adenosyl-L-methionine</keyword>
<dbReference type="GeneID" id="32805345"/>
<protein>
    <submittedName>
        <fullName evidence="6">Methyltransferase</fullName>
    </submittedName>
</protein>
<feature type="domain" description="O-methyltransferase dimerisation" evidence="5">
    <location>
        <begin position="11"/>
        <end position="77"/>
    </location>
</feature>
<dbReference type="Gene3D" id="1.10.10.10">
    <property type="entry name" value="Winged helix-like DNA-binding domain superfamily/Winged helix DNA-binding domain"/>
    <property type="match status" value="1"/>
</dbReference>
<keyword evidence="7" id="KW-1185">Reference proteome</keyword>
<keyword evidence="1 6" id="KW-0489">Methyltransferase</keyword>
<accession>A0ABY9QMA9</accession>
<dbReference type="SUPFAM" id="SSF46785">
    <property type="entry name" value="Winged helix' DNA-binding domain"/>
    <property type="match status" value="1"/>
</dbReference>
<dbReference type="InterPro" id="IPR001077">
    <property type="entry name" value="COMT_C"/>
</dbReference>
<organism evidence="6 7">
    <name type="scientific">Pseudomonas entomophila</name>
    <dbReference type="NCBI Taxonomy" id="312306"/>
    <lineage>
        <taxon>Bacteria</taxon>
        <taxon>Pseudomonadati</taxon>
        <taxon>Pseudomonadota</taxon>
        <taxon>Gammaproteobacteria</taxon>
        <taxon>Pseudomonadales</taxon>
        <taxon>Pseudomonadaceae</taxon>
        <taxon>Pseudomonas</taxon>
    </lineage>
</organism>
<evidence type="ECO:0000313" key="6">
    <source>
        <dbReference type="EMBL" id="WMW04246.1"/>
    </source>
</evidence>
<evidence type="ECO:0000259" key="4">
    <source>
        <dbReference type="Pfam" id="PF00891"/>
    </source>
</evidence>
<dbReference type="Gene3D" id="3.40.50.150">
    <property type="entry name" value="Vaccinia Virus protein VP39"/>
    <property type="match status" value="2"/>
</dbReference>
<dbReference type="SUPFAM" id="SSF53335">
    <property type="entry name" value="S-adenosyl-L-methionine-dependent methyltransferases"/>
    <property type="match status" value="1"/>
</dbReference>
<dbReference type="InterPro" id="IPR036388">
    <property type="entry name" value="WH-like_DNA-bd_sf"/>
</dbReference>
<sequence>MPDARQLRLWIFGFQISQAIHVAARLGIAEHIDQHPVSLEHLAQACGCPADGLQRLLRALCGIGLFAEQDDGFVHAGASELLRRDHPQSQYLAASLYGAEHYASWGDLYQAVRLGDPVFEQRHGQPYYQYLERRASQPGIHADYLAADAAAQERAIQAVCDLGDGARVARVEHTEQAPPPAADLYLLTHQLHRLDDDQARALLRRCAEAMAPDSRLLLVELMFTPGNGFDAARWLDLNNLLIGPGRERDQAHYLALARDSGLALGESHRLANGMTLLDLRLTR</sequence>
<dbReference type="PANTHER" id="PTHR43712:SF2">
    <property type="entry name" value="O-METHYLTRANSFERASE CICE"/>
    <property type="match status" value="1"/>
</dbReference>
<gene>
    <name evidence="6" type="ORF">RAH46_18150</name>
</gene>
<feature type="domain" description="O-methyltransferase C-terminal" evidence="4">
    <location>
        <begin position="179"/>
        <end position="261"/>
    </location>
</feature>
<dbReference type="Pfam" id="PF08100">
    <property type="entry name" value="Dimerisation"/>
    <property type="match status" value="1"/>
</dbReference>
<evidence type="ECO:0000259" key="5">
    <source>
        <dbReference type="Pfam" id="PF08100"/>
    </source>
</evidence>
<dbReference type="RefSeq" id="WP_011533371.1">
    <property type="nucleotide sequence ID" value="NZ_CP132921.1"/>
</dbReference>
<dbReference type="Pfam" id="PF00891">
    <property type="entry name" value="Methyltransf_2"/>
    <property type="match status" value="1"/>
</dbReference>
<dbReference type="InterPro" id="IPR036390">
    <property type="entry name" value="WH_DNA-bd_sf"/>
</dbReference>
<proteinExistence type="predicted"/>
<reference evidence="6 7" key="1">
    <citation type="submission" date="2023-08" db="EMBL/GenBank/DDBJ databases">
        <title>Complete Genome Sequence of Pseudomonas entomophila TVIN A01.</title>
        <authorList>
            <person name="Shelke T."/>
            <person name="Mahar N.S."/>
            <person name="Gupta I."/>
            <person name="Gupta V."/>
        </authorList>
    </citation>
    <scope>NUCLEOTIDE SEQUENCE [LARGE SCALE GENOMIC DNA]</scope>
    <source>
        <strain evidence="6 7">TVIN-A01</strain>
    </source>
</reference>
<evidence type="ECO:0000313" key="7">
    <source>
        <dbReference type="Proteomes" id="UP001183127"/>
    </source>
</evidence>
<dbReference type="EMBL" id="CP132921">
    <property type="protein sequence ID" value="WMW04246.1"/>
    <property type="molecule type" value="Genomic_DNA"/>
</dbReference>
<evidence type="ECO:0000256" key="1">
    <source>
        <dbReference type="ARBA" id="ARBA00022603"/>
    </source>
</evidence>
<evidence type="ECO:0000256" key="2">
    <source>
        <dbReference type="ARBA" id="ARBA00022679"/>
    </source>
</evidence>
<dbReference type="GO" id="GO:0008168">
    <property type="term" value="F:methyltransferase activity"/>
    <property type="evidence" value="ECO:0007669"/>
    <property type="project" value="UniProtKB-KW"/>
</dbReference>